<dbReference type="CDD" id="cd03241">
    <property type="entry name" value="ABC_RecN"/>
    <property type="match status" value="1"/>
</dbReference>
<keyword evidence="9" id="KW-0175">Coiled coil</keyword>
<dbReference type="EMBL" id="CAFBOC010000012">
    <property type="protein sequence ID" value="CAB4981186.1"/>
    <property type="molecule type" value="Genomic_DNA"/>
</dbReference>
<evidence type="ECO:0000256" key="2">
    <source>
        <dbReference type="ARBA" id="ARBA00009441"/>
    </source>
</evidence>
<keyword evidence="6" id="KW-0067">ATP-binding</keyword>
<dbReference type="AlphaFoldDB" id="A0A6J5ZSD3"/>
<evidence type="ECO:0000313" key="18">
    <source>
        <dbReference type="EMBL" id="CAB4981186.1"/>
    </source>
</evidence>
<evidence type="ECO:0000256" key="8">
    <source>
        <dbReference type="ARBA" id="ARBA00033408"/>
    </source>
</evidence>
<evidence type="ECO:0000313" key="16">
    <source>
        <dbReference type="EMBL" id="CAB4870899.1"/>
    </source>
</evidence>
<accession>A0A6J5ZSD3</accession>
<keyword evidence="7" id="KW-0234">DNA repair</keyword>
<evidence type="ECO:0000256" key="9">
    <source>
        <dbReference type="SAM" id="Coils"/>
    </source>
</evidence>
<evidence type="ECO:0000256" key="1">
    <source>
        <dbReference type="ARBA" id="ARBA00003618"/>
    </source>
</evidence>
<evidence type="ECO:0000313" key="13">
    <source>
        <dbReference type="EMBL" id="CAB4723765.1"/>
    </source>
</evidence>
<dbReference type="GO" id="GO:0006310">
    <property type="term" value="P:DNA recombination"/>
    <property type="evidence" value="ECO:0007669"/>
    <property type="project" value="InterPro"/>
</dbReference>
<evidence type="ECO:0000313" key="14">
    <source>
        <dbReference type="EMBL" id="CAB4782088.1"/>
    </source>
</evidence>
<keyword evidence="4" id="KW-0547">Nucleotide-binding</keyword>
<dbReference type="GO" id="GO:0006281">
    <property type="term" value="P:DNA repair"/>
    <property type="evidence" value="ECO:0007669"/>
    <property type="project" value="UniProtKB-KW"/>
</dbReference>
<dbReference type="EMBL" id="CAEZXO010000006">
    <property type="protein sequence ID" value="CAB4696738.1"/>
    <property type="molecule type" value="Genomic_DNA"/>
</dbReference>
<evidence type="ECO:0000256" key="5">
    <source>
        <dbReference type="ARBA" id="ARBA00022763"/>
    </source>
</evidence>
<organism evidence="11">
    <name type="scientific">freshwater metagenome</name>
    <dbReference type="NCBI Taxonomy" id="449393"/>
    <lineage>
        <taxon>unclassified sequences</taxon>
        <taxon>metagenomes</taxon>
        <taxon>ecological metagenomes</taxon>
    </lineage>
</organism>
<sequence length="573" mass="61523">MSDRSYLEEITIRGIGVIEEASLELGPGFNVLTGETGAGKTMILTALSLVLGGKSDANLVRQGSPRLVANATFKIDENVSEIINETGGVVEDGHVILTRTLSADGKSKGSIGGVGVAASVLAQVSESLIEIHAQAANMSITKAPKQREILDRFGGEEVALAHCSYSEIYSAYHSLRSRISEVRTSLSSRAEEIANLTEFAQSFAKLKPAVGEFSALENEIIRLSSVEEFRMAMETGTQFLDDEESGILTLLSLARKKLEVVGAKDVDIAKIAESLSESFYLLEDATREAHSYLNSLEADPLRLDQAQNRRADLSVFIKRFGKTGAPDEQIAELIARSTAVSETIDDLSGGDERLAQLEAQLQGLAKELESASRKLSKTRSVVAAGLSRQVSEEIHSLAMPHTQFICQVESPDYSQSIPADTFTVTGADEVLMLLQSHQDGPKVAVAKGASGGEMSRVMLALEVVLAQSQPVGTYVFDEVDAGVGGKAAIDVGRRLHELSRHAQVIVVTHLPQVAAWADTHFVVRRSGDGSVNQSDVENIVGERRVEEIARMLAGLEDSKSAQEHAAELLAMRG</sequence>
<evidence type="ECO:0000313" key="17">
    <source>
        <dbReference type="EMBL" id="CAB4950137.1"/>
    </source>
</evidence>
<gene>
    <name evidence="12" type="ORF">UFOPK2510_01043</name>
    <name evidence="13" type="ORF">UFOPK2718_00723</name>
    <name evidence="14" type="ORF">UFOPK2936_01002</name>
    <name evidence="15" type="ORF">UFOPK3174_00421</name>
    <name evidence="16" type="ORF">UFOPK3328_01048</name>
    <name evidence="17" type="ORF">UFOPK3779_01144</name>
    <name evidence="18" type="ORF">UFOPK3913_01146</name>
    <name evidence="11" type="ORF">UFOPK4107_01331</name>
</gene>
<protein>
    <recommendedName>
        <fullName evidence="3">DNA repair protein RecN</fullName>
    </recommendedName>
    <alternativeName>
        <fullName evidence="8">Recombination protein N</fullName>
    </alternativeName>
</protein>
<dbReference type="PIRSF" id="PIRSF003128">
    <property type="entry name" value="RecN"/>
    <property type="match status" value="1"/>
</dbReference>
<name>A0A6J5ZSD3_9ZZZZ</name>
<evidence type="ECO:0000313" key="11">
    <source>
        <dbReference type="EMBL" id="CAB4344029.1"/>
    </source>
</evidence>
<dbReference type="EMBL" id="CAFBNH010000006">
    <property type="protein sequence ID" value="CAB4950137.1"/>
    <property type="molecule type" value="Genomic_DNA"/>
</dbReference>
<dbReference type="InterPro" id="IPR027417">
    <property type="entry name" value="P-loop_NTPase"/>
</dbReference>
<dbReference type="GO" id="GO:0005524">
    <property type="term" value="F:ATP binding"/>
    <property type="evidence" value="ECO:0007669"/>
    <property type="project" value="UniProtKB-KW"/>
</dbReference>
<evidence type="ECO:0000256" key="6">
    <source>
        <dbReference type="ARBA" id="ARBA00022840"/>
    </source>
</evidence>
<dbReference type="GO" id="GO:0009432">
    <property type="term" value="P:SOS response"/>
    <property type="evidence" value="ECO:0007669"/>
    <property type="project" value="TreeGrafter"/>
</dbReference>
<dbReference type="Gene3D" id="3.40.50.300">
    <property type="entry name" value="P-loop containing nucleotide triphosphate hydrolases"/>
    <property type="match status" value="2"/>
</dbReference>
<dbReference type="NCBIfam" id="TIGR00634">
    <property type="entry name" value="recN"/>
    <property type="match status" value="1"/>
</dbReference>
<dbReference type="EMBL" id="CAEZZW010000005">
    <property type="protein sequence ID" value="CAB4782088.1"/>
    <property type="molecule type" value="Genomic_DNA"/>
</dbReference>
<evidence type="ECO:0000259" key="10">
    <source>
        <dbReference type="Pfam" id="PF02463"/>
    </source>
</evidence>
<dbReference type="InterPro" id="IPR004604">
    <property type="entry name" value="DNA_recomb/repair_RecN"/>
</dbReference>
<dbReference type="PANTHER" id="PTHR11059:SF0">
    <property type="entry name" value="DNA REPAIR PROTEIN RECN"/>
    <property type="match status" value="1"/>
</dbReference>
<dbReference type="SUPFAM" id="SSF52540">
    <property type="entry name" value="P-loop containing nucleoside triphosphate hydrolases"/>
    <property type="match status" value="1"/>
</dbReference>
<evidence type="ECO:0000313" key="15">
    <source>
        <dbReference type="EMBL" id="CAB4824123.1"/>
    </source>
</evidence>
<dbReference type="EMBL" id="CAFBLD010000007">
    <property type="protein sequence ID" value="CAB4870899.1"/>
    <property type="molecule type" value="Genomic_DNA"/>
</dbReference>
<proteinExistence type="inferred from homology"/>
<dbReference type="EMBL" id="CAESAE010000009">
    <property type="protein sequence ID" value="CAB4344029.1"/>
    <property type="molecule type" value="Genomic_DNA"/>
</dbReference>
<dbReference type="GO" id="GO:0043590">
    <property type="term" value="C:bacterial nucleoid"/>
    <property type="evidence" value="ECO:0007669"/>
    <property type="project" value="TreeGrafter"/>
</dbReference>
<evidence type="ECO:0000256" key="4">
    <source>
        <dbReference type="ARBA" id="ARBA00022741"/>
    </source>
</evidence>
<feature type="coiled-coil region" evidence="9">
    <location>
        <begin position="347"/>
        <end position="381"/>
    </location>
</feature>
<dbReference type="Pfam" id="PF02463">
    <property type="entry name" value="SMC_N"/>
    <property type="match status" value="1"/>
</dbReference>
<keyword evidence="5" id="KW-0227">DNA damage</keyword>
<evidence type="ECO:0000256" key="3">
    <source>
        <dbReference type="ARBA" id="ARBA00021315"/>
    </source>
</evidence>
<evidence type="ECO:0000313" key="12">
    <source>
        <dbReference type="EMBL" id="CAB4696738.1"/>
    </source>
</evidence>
<dbReference type="PANTHER" id="PTHR11059">
    <property type="entry name" value="DNA REPAIR PROTEIN RECN"/>
    <property type="match status" value="1"/>
</dbReference>
<dbReference type="InterPro" id="IPR003395">
    <property type="entry name" value="RecF/RecN/SMC_N"/>
</dbReference>
<evidence type="ECO:0000256" key="7">
    <source>
        <dbReference type="ARBA" id="ARBA00023204"/>
    </source>
</evidence>
<dbReference type="EMBL" id="CAEZYM010000005">
    <property type="protein sequence ID" value="CAB4723765.1"/>
    <property type="molecule type" value="Genomic_DNA"/>
</dbReference>
<dbReference type="EMBL" id="CAFABH010000005">
    <property type="protein sequence ID" value="CAB4824123.1"/>
    <property type="molecule type" value="Genomic_DNA"/>
</dbReference>
<comment type="function">
    <text evidence="1">May be involved in recombinational repair of damaged DNA.</text>
</comment>
<comment type="similarity">
    <text evidence="2">Belongs to the RecN family.</text>
</comment>
<reference evidence="11" key="1">
    <citation type="submission" date="2020-05" db="EMBL/GenBank/DDBJ databases">
        <authorList>
            <person name="Chiriac C."/>
            <person name="Salcher M."/>
            <person name="Ghai R."/>
            <person name="Kavagutti S V."/>
        </authorList>
    </citation>
    <scope>NUCLEOTIDE SEQUENCE</scope>
</reference>
<feature type="domain" description="RecF/RecN/SMC N-terminal" evidence="10">
    <location>
        <begin position="6"/>
        <end position="525"/>
    </location>
</feature>